<evidence type="ECO:0000313" key="2">
    <source>
        <dbReference type="Proteomes" id="UP000184212"/>
    </source>
</evidence>
<evidence type="ECO:0000313" key="1">
    <source>
        <dbReference type="EMBL" id="SHG67586.1"/>
    </source>
</evidence>
<protein>
    <submittedName>
        <fullName evidence="1">Uncharacterized protein</fullName>
    </submittedName>
</protein>
<name>A0A1M5LRI3_9BACT</name>
<sequence length="481" mass="55317">MKKYFLLMLMVSRLGYGQMTEFKTYANGLIYSESTMQRLGTIVDSLNLKFKSCDLSRPYYSLYQGPGHFVNVPSKEARNLIKEGIGLDDYVEKFDKETDSTNIWIVKIPFTNYNDEKMIQYIGLPSGRHGSPSVTVVYSKASDVNSGWVLSKLGSRALFIEKLTHYELPQPYARLVQYVDCMIDTTAEIFLPKAKSEFYQMVETGSKADQYVQWARKFPGAPTYPDYDKLKGDARDSAMSIFDDKYHKWDSLRLIHVDQHMAKKTYWSTLLADATQEALTTGNTDEEFEFYVSRYGPPKDALQLKRSRIVVGRCSMDQRPRDHAMNICSLAAETAQWDIFLRSHLDIMNDRFERMSDGSYAWGQRKTYLRELEKLDIPAVDLLLGTTLRVQNVSDNHYQSSIGRAGRALSDAEDKDALETQLTDMICNASLDPYNRLLTAYLFSNYAYNLSDNVRRDTSLEKLNHAVRTLPEDARRVWSKK</sequence>
<dbReference type="Proteomes" id="UP000184212">
    <property type="component" value="Unassembled WGS sequence"/>
</dbReference>
<organism evidence="1 2">
    <name type="scientific">Chryseolinea serpens</name>
    <dbReference type="NCBI Taxonomy" id="947013"/>
    <lineage>
        <taxon>Bacteria</taxon>
        <taxon>Pseudomonadati</taxon>
        <taxon>Bacteroidota</taxon>
        <taxon>Cytophagia</taxon>
        <taxon>Cytophagales</taxon>
        <taxon>Fulvivirgaceae</taxon>
        <taxon>Chryseolinea</taxon>
    </lineage>
</organism>
<accession>A0A1M5LRI3</accession>
<dbReference type="AlphaFoldDB" id="A0A1M5LRI3"/>
<proteinExistence type="predicted"/>
<dbReference type="OrthoDB" id="5512913at2"/>
<dbReference type="EMBL" id="FQWQ01000001">
    <property type="protein sequence ID" value="SHG67586.1"/>
    <property type="molecule type" value="Genomic_DNA"/>
</dbReference>
<keyword evidence="2" id="KW-1185">Reference proteome</keyword>
<dbReference type="RefSeq" id="WP_073132158.1">
    <property type="nucleotide sequence ID" value="NZ_FQWQ01000001.1"/>
</dbReference>
<gene>
    <name evidence="1" type="ORF">SAMN04488109_1355</name>
</gene>
<reference evidence="1 2" key="1">
    <citation type="submission" date="2016-11" db="EMBL/GenBank/DDBJ databases">
        <authorList>
            <person name="Jaros S."/>
            <person name="Januszkiewicz K."/>
            <person name="Wedrychowicz H."/>
        </authorList>
    </citation>
    <scope>NUCLEOTIDE SEQUENCE [LARGE SCALE GENOMIC DNA]</scope>
    <source>
        <strain evidence="1 2">DSM 24574</strain>
    </source>
</reference>